<reference evidence="1 2" key="1">
    <citation type="submission" date="2018-01" db="EMBL/GenBank/DDBJ databases">
        <title>Genomic Encyclopedia of Type Strains, Phase III (KMG-III): the genomes of soil and plant-associated and newly described type strains.</title>
        <authorList>
            <person name="Whitman W."/>
        </authorList>
    </citation>
    <scope>NUCLEOTIDE SEQUENCE [LARGE SCALE GENOMIC DNA]</scope>
    <source>
        <strain evidence="1 2">JCM 18070</strain>
    </source>
</reference>
<gene>
    <name evidence="1" type="ORF">B0G62_102403</name>
</gene>
<proteinExistence type="predicted"/>
<comment type="caution">
    <text evidence="1">The sequence shown here is derived from an EMBL/GenBank/DDBJ whole genome shotgun (WGS) entry which is preliminary data.</text>
</comment>
<dbReference type="Proteomes" id="UP000237381">
    <property type="component" value="Unassembled WGS sequence"/>
</dbReference>
<organism evidence="1 2">
    <name type="scientific">Paraburkholderia eburnea</name>
    <dbReference type="NCBI Taxonomy" id="1189126"/>
    <lineage>
        <taxon>Bacteria</taxon>
        <taxon>Pseudomonadati</taxon>
        <taxon>Pseudomonadota</taxon>
        <taxon>Betaproteobacteria</taxon>
        <taxon>Burkholderiales</taxon>
        <taxon>Burkholderiaceae</taxon>
        <taxon>Paraburkholderia</taxon>
    </lineage>
</organism>
<dbReference type="EMBL" id="PQGA01000002">
    <property type="protein sequence ID" value="POR54793.1"/>
    <property type="molecule type" value="Genomic_DNA"/>
</dbReference>
<protein>
    <submittedName>
        <fullName evidence="1">Uncharacterized protein</fullName>
    </submittedName>
</protein>
<evidence type="ECO:0000313" key="1">
    <source>
        <dbReference type="EMBL" id="POR54793.1"/>
    </source>
</evidence>
<dbReference type="RefSeq" id="WP_103703329.1">
    <property type="nucleotide sequence ID" value="NZ_PQGA01000002.1"/>
</dbReference>
<keyword evidence="2" id="KW-1185">Reference proteome</keyword>
<evidence type="ECO:0000313" key="2">
    <source>
        <dbReference type="Proteomes" id="UP000237381"/>
    </source>
</evidence>
<dbReference type="OrthoDB" id="9933421at2"/>
<dbReference type="AlphaFoldDB" id="A0A2S4MJ57"/>
<accession>A0A2S4MJ57</accession>
<sequence length="129" mass="14654">MPIQHVSAEKPIQPIASETLHGDVPIKGPGIPEIIAVMKVDVRYSARELGKLLGVRAPVLNEVLVQALKAGALREAGRSADNRYWVPSAEQLAHEARLRQRYWWCQTPLTGYEQERREFRNLCMLVRRS</sequence>
<name>A0A2S4MJ57_9BURK</name>